<keyword evidence="1" id="KW-0378">Hydrolase</keyword>
<dbReference type="EC" id="5.6.2.3" evidence="1"/>
<dbReference type="GO" id="GO:0016787">
    <property type="term" value="F:hydrolase activity"/>
    <property type="evidence" value="ECO:0007669"/>
    <property type="project" value="UniProtKB-KW"/>
</dbReference>
<feature type="compositionally biased region" description="Basic residues" evidence="2">
    <location>
        <begin position="574"/>
        <end position="587"/>
    </location>
</feature>
<comment type="similarity">
    <text evidence="1">Belongs to the helicase family.</text>
</comment>
<reference evidence="4 5" key="1">
    <citation type="journal article" date="2015" name="Genome Biol. Evol.">
        <title>Comparative Genomics of a Bacterivorous Green Alga Reveals Evolutionary Causalities and Consequences of Phago-Mixotrophic Mode of Nutrition.</title>
        <authorList>
            <person name="Burns J.A."/>
            <person name="Paasch A."/>
            <person name="Narechania A."/>
            <person name="Kim E."/>
        </authorList>
    </citation>
    <scope>NUCLEOTIDE SEQUENCE [LARGE SCALE GENOMIC DNA]</scope>
    <source>
        <strain evidence="4 5">PLY_AMNH</strain>
    </source>
</reference>
<name>A0AAE0H429_9CHLO</name>
<comment type="cofactor">
    <cofactor evidence="1">
        <name>Mg(2+)</name>
        <dbReference type="ChEBI" id="CHEBI:18420"/>
    </cofactor>
</comment>
<feature type="compositionally biased region" description="Basic and acidic residues" evidence="2">
    <location>
        <begin position="537"/>
        <end position="556"/>
    </location>
</feature>
<proteinExistence type="inferred from homology"/>
<dbReference type="EMBL" id="LGRX02000097">
    <property type="protein sequence ID" value="KAK3289568.1"/>
    <property type="molecule type" value="Genomic_DNA"/>
</dbReference>
<sequence>MNESSQFALFMLNAVRVKLVTTPDRPRTESIEIVVGRECAGLIGDVDNLAVNMVPVKFESLNASQRKAMVALVVEDRNVMVLGEAGTGKSALIKNGCGMYLYRRRQEGKKLLGSIVTAPFGMAASKLQGRTIDSLFPQLTNISDPEKCTSIVKKLMATNPDRWKHIKNLSILVIDEVSTLLVTKLRMLDVAFRIIRDAPLLFMGGVRLLLCGDFLQLDSTGGAEDTKLYGHEMMIEGQFKIINLTQNLRQTDEVFGALLSRARLGRLTSEDDVMLQSRSFQSVSDADIDPSSLQICGTRNLAHIINTKRFASLEATSLTYVFTAIKRWKIATDEEEKWIVKSVDAENPVGALREKLKEFCFRPCVMETKRCTIRIGARVMLNRNLYDYKDNRMRNGRLGTVVNVGMVAEQCDEEPLLSPLTYVGVSFDDDEPGVMVKVKPAVLRHGAGEVWCMPLVHAWAVTVHKAQGCEVDKLAVHCSDLYRPKQLYVAISRCRTLSGLTLLNYEGSLMCPPAAAEVRFYDAVQQNGGMWDFCDGQPKEKDDRGRNGSKDKASREIKKRKKPQDEEMQALSSNKKKKSPNRKAKDRKCREICVA</sequence>
<keyword evidence="1" id="KW-0234">DNA repair</keyword>
<evidence type="ECO:0000256" key="2">
    <source>
        <dbReference type="SAM" id="MobiDB-lite"/>
    </source>
</evidence>
<dbReference type="InterPro" id="IPR051055">
    <property type="entry name" value="PIF1_helicase"/>
</dbReference>
<dbReference type="AlphaFoldDB" id="A0AAE0H429"/>
<dbReference type="PANTHER" id="PTHR47642">
    <property type="entry name" value="ATP-DEPENDENT DNA HELICASE"/>
    <property type="match status" value="1"/>
</dbReference>
<dbReference type="InterPro" id="IPR027417">
    <property type="entry name" value="P-loop_NTPase"/>
</dbReference>
<comment type="caution">
    <text evidence="4">The sequence shown here is derived from an EMBL/GenBank/DDBJ whole genome shotgun (WGS) entry which is preliminary data.</text>
</comment>
<keyword evidence="1" id="KW-0227">DNA damage</keyword>
<keyword evidence="5" id="KW-1185">Reference proteome</keyword>
<evidence type="ECO:0000256" key="1">
    <source>
        <dbReference type="RuleBase" id="RU363044"/>
    </source>
</evidence>
<evidence type="ECO:0000313" key="5">
    <source>
        <dbReference type="Proteomes" id="UP001190700"/>
    </source>
</evidence>
<dbReference type="InterPro" id="IPR010285">
    <property type="entry name" value="DNA_helicase_pif1-like_DEAD"/>
</dbReference>
<evidence type="ECO:0000259" key="3">
    <source>
        <dbReference type="Pfam" id="PF05970"/>
    </source>
</evidence>
<keyword evidence="1" id="KW-0233">DNA recombination</keyword>
<evidence type="ECO:0000313" key="4">
    <source>
        <dbReference type="EMBL" id="KAK3289568.1"/>
    </source>
</evidence>
<dbReference type="CDD" id="cd18809">
    <property type="entry name" value="SF1_C_RecD"/>
    <property type="match status" value="1"/>
</dbReference>
<protein>
    <recommendedName>
        <fullName evidence="1">ATP-dependent DNA helicase</fullName>
        <ecNumber evidence="1">5.6.2.3</ecNumber>
    </recommendedName>
</protein>
<organism evidence="4 5">
    <name type="scientific">Cymbomonas tetramitiformis</name>
    <dbReference type="NCBI Taxonomy" id="36881"/>
    <lineage>
        <taxon>Eukaryota</taxon>
        <taxon>Viridiplantae</taxon>
        <taxon>Chlorophyta</taxon>
        <taxon>Pyramimonadophyceae</taxon>
        <taxon>Pyramimonadales</taxon>
        <taxon>Pyramimonadaceae</taxon>
        <taxon>Cymbomonas</taxon>
    </lineage>
</organism>
<dbReference type="GO" id="GO:0000723">
    <property type="term" value="P:telomere maintenance"/>
    <property type="evidence" value="ECO:0007669"/>
    <property type="project" value="InterPro"/>
</dbReference>
<dbReference type="GO" id="GO:0043139">
    <property type="term" value="F:5'-3' DNA helicase activity"/>
    <property type="evidence" value="ECO:0007669"/>
    <property type="project" value="UniProtKB-EC"/>
</dbReference>
<comment type="catalytic activity">
    <reaction evidence="1">
        <text>ATP + H2O = ADP + phosphate + H(+)</text>
        <dbReference type="Rhea" id="RHEA:13065"/>
        <dbReference type="ChEBI" id="CHEBI:15377"/>
        <dbReference type="ChEBI" id="CHEBI:15378"/>
        <dbReference type="ChEBI" id="CHEBI:30616"/>
        <dbReference type="ChEBI" id="CHEBI:43474"/>
        <dbReference type="ChEBI" id="CHEBI:456216"/>
        <dbReference type="EC" id="5.6.2.3"/>
    </reaction>
</comment>
<gene>
    <name evidence="4" type="ORF">CYMTET_3005</name>
</gene>
<keyword evidence="1" id="KW-0547">Nucleotide-binding</keyword>
<dbReference type="GO" id="GO:0005524">
    <property type="term" value="F:ATP binding"/>
    <property type="evidence" value="ECO:0007669"/>
    <property type="project" value="UniProtKB-KW"/>
</dbReference>
<dbReference type="Gene3D" id="3.40.50.300">
    <property type="entry name" value="P-loop containing nucleotide triphosphate hydrolases"/>
    <property type="match status" value="2"/>
</dbReference>
<feature type="region of interest" description="Disordered" evidence="2">
    <location>
        <begin position="533"/>
        <end position="595"/>
    </location>
</feature>
<keyword evidence="1" id="KW-0067">ATP-binding</keyword>
<keyword evidence="1" id="KW-0347">Helicase</keyword>
<dbReference type="GO" id="GO:0006281">
    <property type="term" value="P:DNA repair"/>
    <property type="evidence" value="ECO:0007669"/>
    <property type="project" value="UniProtKB-KW"/>
</dbReference>
<dbReference type="PANTHER" id="PTHR47642:SF5">
    <property type="entry name" value="ATP-DEPENDENT DNA HELICASE"/>
    <property type="match status" value="1"/>
</dbReference>
<feature type="domain" description="DNA helicase Pif1-like DEAD-box helicase" evidence="3">
    <location>
        <begin position="61"/>
        <end position="253"/>
    </location>
</feature>
<accession>A0AAE0H429</accession>
<dbReference type="GO" id="GO:0006310">
    <property type="term" value="P:DNA recombination"/>
    <property type="evidence" value="ECO:0007669"/>
    <property type="project" value="UniProtKB-KW"/>
</dbReference>
<dbReference type="Proteomes" id="UP001190700">
    <property type="component" value="Unassembled WGS sequence"/>
</dbReference>
<dbReference type="Pfam" id="PF05970">
    <property type="entry name" value="PIF1"/>
    <property type="match status" value="1"/>
</dbReference>
<dbReference type="SUPFAM" id="SSF52540">
    <property type="entry name" value="P-loop containing nucleoside triphosphate hydrolases"/>
    <property type="match status" value="2"/>
</dbReference>